<keyword evidence="7" id="KW-1185">Reference proteome</keyword>
<name>A0AAJ8JVF0_9TREE</name>
<evidence type="ECO:0000256" key="1">
    <source>
        <dbReference type="ARBA" id="ARBA00004604"/>
    </source>
</evidence>
<dbReference type="Pfam" id="PF02847">
    <property type="entry name" value="MA3"/>
    <property type="match status" value="1"/>
</dbReference>
<accession>A0AAJ8JVF0</accession>
<dbReference type="RefSeq" id="XP_066069868.1">
    <property type="nucleotide sequence ID" value="XM_066213771.1"/>
</dbReference>
<reference evidence="6" key="1">
    <citation type="submission" date="2016-06" db="EMBL/GenBank/DDBJ databases">
        <authorList>
            <person name="Cuomo C."/>
            <person name="Litvintseva A."/>
            <person name="Heitman J."/>
            <person name="Chen Y."/>
            <person name="Sun S."/>
            <person name="Springer D."/>
            <person name="Dromer F."/>
            <person name="Young S."/>
            <person name="Zeng Q."/>
            <person name="Chapman S."/>
            <person name="Gujja S."/>
            <person name="Saif S."/>
            <person name="Birren B."/>
        </authorList>
    </citation>
    <scope>NUCLEOTIDE SEQUENCE</scope>
    <source>
        <strain evidence="6">CBS 7841</strain>
    </source>
</reference>
<evidence type="ECO:0000259" key="5">
    <source>
        <dbReference type="PROSITE" id="PS51366"/>
    </source>
</evidence>
<dbReference type="InterPro" id="IPR003890">
    <property type="entry name" value="MIF4G-like_typ-3"/>
</dbReference>
<feature type="region of interest" description="Disordered" evidence="4">
    <location>
        <begin position="1"/>
        <end position="121"/>
    </location>
</feature>
<dbReference type="GO" id="GO:0005730">
    <property type="term" value="C:nucleolus"/>
    <property type="evidence" value="ECO:0007669"/>
    <property type="project" value="UniProtKB-SubCell"/>
</dbReference>
<evidence type="ECO:0000313" key="6">
    <source>
        <dbReference type="EMBL" id="WVN89168.1"/>
    </source>
</evidence>
<sequence>MSFRKSFSGGETAGKRRGGKGKGSYGGPKLPAVLMEQVDAKYGSRGRRDTTRKEKRKAARNDRRRPSQSYDLSRDENSNQDDLQNDEQPPVKRIKIDKMEERKPKKEERKQKLPELKLLEDDGDVEDREIEWLEYMLQKERKKSKDKEEGFDLDDGLEDLLSFTDTLGKDNLKRSKRELDSDADGEETSVLDDDVASDDGEEDKKSNEHIVDLKEDQEFRGFDVQSETGFQSSSSSHSKVDGVDAGDNQTPEASQILIGEDATSKYIPPHLRAKALEKKALCNKQKAEGMLKLERKAQGLLNRLSEQNLESIITEIECLYRDYSRHDVTTTITDLVIQMIANKANLLDSFVVLYATLVGALHRVVGIEFGAHFVHTLIVRYTSLSSPDNTQKTTNIKANLYEPPDAGKEGLNLLTLVTELYNAQVIGSRLIYDLIHEFLEAGGEGDGVMGEREVEGLLKILRCSGDQLRTDDPASLKDIVNLVQEKTKGKEQSMTVRARFMIETLTNVKNGKVKSNTLSEAGNQAVARMKKYLTGLGRKRRLLAYEPLRIPLNDLLDADKRGKWWLVGAAWSGNPLVELREQRDVHKETMKKDQDKVEDEDFNQALLEMARKQGINTDVRRGVFAVLMTSEDYMHACNRLNMLKLSSIQQREFVRIALHCCGLEKNYNPYYTLILSNLCQNSYDHRFTFQYALWDFMRQLENGENGEKEKIGNVAKAVGYIIARGGLDLTIFKAVDFMSSSKGISKFLITTIIHLLISLQTPSPVFSLPKSFTFSSNFDDEIVVIEFTKCLSNTELAGGWLWILDKKMGNNNWEEGVGERECEVVREGLNIAKKVLGRATGI</sequence>
<feature type="domain" description="MI" evidence="5">
    <location>
        <begin position="618"/>
        <end position="737"/>
    </location>
</feature>
<dbReference type="Gene3D" id="1.25.40.180">
    <property type="match status" value="1"/>
</dbReference>
<dbReference type="EMBL" id="CP143788">
    <property type="protein sequence ID" value="WVN89168.1"/>
    <property type="molecule type" value="Genomic_DNA"/>
</dbReference>
<comment type="similarity">
    <text evidence="2">Belongs to the CWC22 family.</text>
</comment>
<dbReference type="InterPro" id="IPR050781">
    <property type="entry name" value="CWC22_splicing_factor"/>
</dbReference>
<dbReference type="GeneID" id="91088594"/>
<dbReference type="Proteomes" id="UP000094043">
    <property type="component" value="Chromosome 5"/>
</dbReference>
<feature type="compositionally biased region" description="Basic and acidic residues" evidence="4">
    <location>
        <begin position="171"/>
        <end position="180"/>
    </location>
</feature>
<evidence type="ECO:0000256" key="4">
    <source>
        <dbReference type="SAM" id="MobiDB-lite"/>
    </source>
</evidence>
<organism evidence="6 7">
    <name type="scientific">Cryptococcus depauperatus CBS 7841</name>
    <dbReference type="NCBI Taxonomy" id="1295531"/>
    <lineage>
        <taxon>Eukaryota</taxon>
        <taxon>Fungi</taxon>
        <taxon>Dikarya</taxon>
        <taxon>Basidiomycota</taxon>
        <taxon>Agaricomycotina</taxon>
        <taxon>Tremellomycetes</taxon>
        <taxon>Tremellales</taxon>
        <taxon>Cryptococcaceae</taxon>
        <taxon>Cryptococcus</taxon>
    </lineage>
</organism>
<dbReference type="SMART" id="SM00544">
    <property type="entry name" value="MA3"/>
    <property type="match status" value="1"/>
</dbReference>
<evidence type="ECO:0000256" key="2">
    <source>
        <dbReference type="ARBA" id="ARBA00006856"/>
    </source>
</evidence>
<evidence type="ECO:0000256" key="3">
    <source>
        <dbReference type="ARBA" id="ARBA00023242"/>
    </source>
</evidence>
<dbReference type="SUPFAM" id="SSF48371">
    <property type="entry name" value="ARM repeat"/>
    <property type="match status" value="1"/>
</dbReference>
<gene>
    <name evidence="6" type="ORF">L203_104384</name>
</gene>
<dbReference type="PANTHER" id="PTHR18034">
    <property type="entry name" value="CELL CYCLE CONTROL PROTEIN CWF22-RELATED"/>
    <property type="match status" value="1"/>
</dbReference>
<reference evidence="6" key="3">
    <citation type="submission" date="2024-01" db="EMBL/GenBank/DDBJ databases">
        <authorList>
            <person name="Coelho M.A."/>
            <person name="David-Palma M."/>
            <person name="Shea T."/>
            <person name="Sun S."/>
            <person name="Cuomo C.A."/>
            <person name="Heitman J."/>
        </authorList>
    </citation>
    <scope>NUCLEOTIDE SEQUENCE</scope>
    <source>
        <strain evidence="6">CBS 7841</strain>
    </source>
</reference>
<feature type="region of interest" description="Disordered" evidence="4">
    <location>
        <begin position="138"/>
        <end position="158"/>
    </location>
</feature>
<dbReference type="KEGG" id="cdep:91088594"/>
<feature type="compositionally biased region" description="Acidic residues" evidence="4">
    <location>
        <begin position="181"/>
        <end position="201"/>
    </location>
</feature>
<reference evidence="6" key="2">
    <citation type="journal article" date="2022" name="Elife">
        <title>Obligate sexual reproduction of a homothallic fungus closely related to the Cryptococcus pathogenic species complex.</title>
        <authorList>
            <person name="Passer A.R."/>
            <person name="Clancey S.A."/>
            <person name="Shea T."/>
            <person name="David-Palma M."/>
            <person name="Averette A.F."/>
            <person name="Boekhout T."/>
            <person name="Porcel B.M."/>
            <person name="Nowrousian M."/>
            <person name="Cuomo C.A."/>
            <person name="Sun S."/>
            <person name="Heitman J."/>
            <person name="Coelho M.A."/>
        </authorList>
    </citation>
    <scope>NUCLEOTIDE SEQUENCE</scope>
    <source>
        <strain evidence="6">CBS 7841</strain>
    </source>
</reference>
<dbReference type="GO" id="GO:0042274">
    <property type="term" value="P:ribosomal small subunit biogenesis"/>
    <property type="evidence" value="ECO:0007669"/>
    <property type="project" value="TreeGrafter"/>
</dbReference>
<dbReference type="PROSITE" id="PS51366">
    <property type="entry name" value="MI"/>
    <property type="match status" value="1"/>
</dbReference>
<feature type="compositionally biased region" description="Basic and acidic residues" evidence="4">
    <location>
        <begin position="94"/>
        <end position="120"/>
    </location>
</feature>
<proteinExistence type="inferred from homology"/>
<dbReference type="GO" id="GO:0003723">
    <property type="term" value="F:RNA binding"/>
    <property type="evidence" value="ECO:0007669"/>
    <property type="project" value="InterPro"/>
</dbReference>
<dbReference type="PANTHER" id="PTHR18034:SF4">
    <property type="entry name" value="NUCLEOLAR MIF4G DOMAIN-CONTAINING PROTEIN 1"/>
    <property type="match status" value="1"/>
</dbReference>
<dbReference type="InterPro" id="IPR016024">
    <property type="entry name" value="ARM-type_fold"/>
</dbReference>
<dbReference type="SMART" id="SM00543">
    <property type="entry name" value="MIF4G"/>
    <property type="match status" value="1"/>
</dbReference>
<comment type="subcellular location">
    <subcellularLocation>
        <location evidence="1">Nucleus</location>
        <location evidence="1">Nucleolus</location>
    </subcellularLocation>
</comment>
<protein>
    <recommendedName>
        <fullName evidence="5">MI domain-containing protein</fullName>
    </recommendedName>
</protein>
<dbReference type="AlphaFoldDB" id="A0AAJ8JVF0"/>
<evidence type="ECO:0000313" key="7">
    <source>
        <dbReference type="Proteomes" id="UP000094043"/>
    </source>
</evidence>
<keyword evidence="3" id="KW-0539">Nucleus</keyword>
<dbReference type="Pfam" id="PF02854">
    <property type="entry name" value="MIF4G"/>
    <property type="match status" value="1"/>
</dbReference>
<feature type="region of interest" description="Disordered" evidence="4">
    <location>
        <begin position="171"/>
        <end position="250"/>
    </location>
</feature>
<dbReference type="InterPro" id="IPR003891">
    <property type="entry name" value="Initiation_fac_eIF4g_MI"/>
</dbReference>
<feature type="compositionally biased region" description="Basic and acidic residues" evidence="4">
    <location>
        <begin position="138"/>
        <end position="150"/>
    </location>
</feature>
<feature type="compositionally biased region" description="Basic and acidic residues" evidence="4">
    <location>
        <begin position="202"/>
        <end position="221"/>
    </location>
</feature>